<evidence type="ECO:0000256" key="7">
    <source>
        <dbReference type="SAM" id="Phobius"/>
    </source>
</evidence>
<dbReference type="Proteomes" id="UP000002432">
    <property type="component" value="Chromosome"/>
</dbReference>
<dbReference type="EnsemblBacteria" id="ABF42037">
    <property type="protein sequence ID" value="ABF42037"/>
    <property type="gene ID" value="Acid345_3036"/>
</dbReference>
<dbReference type="PANTHER" id="PTHR45826">
    <property type="entry name" value="POLYAMINE TRANSPORTER PUT1"/>
    <property type="match status" value="1"/>
</dbReference>
<feature type="transmembrane region" description="Helical" evidence="7">
    <location>
        <begin position="435"/>
        <end position="454"/>
    </location>
</feature>
<dbReference type="Pfam" id="PF13520">
    <property type="entry name" value="AA_permease_2"/>
    <property type="match status" value="1"/>
</dbReference>
<dbReference type="HOGENOM" id="CLU_007946_17_3_0"/>
<dbReference type="EMBL" id="CP000360">
    <property type="protein sequence ID" value="ABF42037.1"/>
    <property type="molecule type" value="Genomic_DNA"/>
</dbReference>
<feature type="transmembrane region" description="Helical" evidence="7">
    <location>
        <begin position="28"/>
        <end position="50"/>
    </location>
</feature>
<dbReference type="STRING" id="204669.Acid345_3036"/>
<evidence type="ECO:0000256" key="3">
    <source>
        <dbReference type="ARBA" id="ARBA00022475"/>
    </source>
</evidence>
<dbReference type="PANTHER" id="PTHR45826:SF2">
    <property type="entry name" value="AMINO ACID TRANSPORTER"/>
    <property type="match status" value="1"/>
</dbReference>
<feature type="transmembrane region" description="Helical" evidence="7">
    <location>
        <begin position="410"/>
        <end position="429"/>
    </location>
</feature>
<organism evidence="8 9">
    <name type="scientific">Koribacter versatilis (strain Ellin345)</name>
    <dbReference type="NCBI Taxonomy" id="204669"/>
    <lineage>
        <taxon>Bacteria</taxon>
        <taxon>Pseudomonadati</taxon>
        <taxon>Acidobacteriota</taxon>
        <taxon>Terriglobia</taxon>
        <taxon>Terriglobales</taxon>
        <taxon>Candidatus Korobacteraceae</taxon>
        <taxon>Candidatus Korobacter</taxon>
    </lineage>
</organism>
<keyword evidence="4 7" id="KW-0812">Transmembrane</keyword>
<accession>Q1IM63</accession>
<name>Q1IM63_KORVE</name>
<keyword evidence="2" id="KW-0813">Transport</keyword>
<dbReference type="PIRSF" id="PIRSF006060">
    <property type="entry name" value="AA_transporter"/>
    <property type="match status" value="1"/>
</dbReference>
<feature type="transmembrane region" description="Helical" evidence="7">
    <location>
        <begin position="108"/>
        <end position="131"/>
    </location>
</feature>
<reference evidence="8 9" key="1">
    <citation type="journal article" date="2009" name="Appl. Environ. Microbiol.">
        <title>Three genomes from the phylum Acidobacteria provide insight into the lifestyles of these microorganisms in soils.</title>
        <authorList>
            <person name="Ward N.L."/>
            <person name="Challacombe J.F."/>
            <person name="Janssen P.H."/>
            <person name="Henrissat B."/>
            <person name="Coutinho P.M."/>
            <person name="Wu M."/>
            <person name="Xie G."/>
            <person name="Haft D.H."/>
            <person name="Sait M."/>
            <person name="Badger J."/>
            <person name="Barabote R.D."/>
            <person name="Bradley B."/>
            <person name="Brettin T.S."/>
            <person name="Brinkac L.M."/>
            <person name="Bruce D."/>
            <person name="Creasy T."/>
            <person name="Daugherty S.C."/>
            <person name="Davidsen T.M."/>
            <person name="DeBoy R.T."/>
            <person name="Detter J.C."/>
            <person name="Dodson R.J."/>
            <person name="Durkin A.S."/>
            <person name="Ganapathy A."/>
            <person name="Gwinn-Giglio M."/>
            <person name="Han C.S."/>
            <person name="Khouri H."/>
            <person name="Kiss H."/>
            <person name="Kothari S.P."/>
            <person name="Madupu R."/>
            <person name="Nelson K.E."/>
            <person name="Nelson W.C."/>
            <person name="Paulsen I."/>
            <person name="Penn K."/>
            <person name="Ren Q."/>
            <person name="Rosovitz M.J."/>
            <person name="Selengut J.D."/>
            <person name="Shrivastava S."/>
            <person name="Sullivan S.A."/>
            <person name="Tapia R."/>
            <person name="Thompson L.S."/>
            <person name="Watkins K.L."/>
            <person name="Yang Q."/>
            <person name="Yu C."/>
            <person name="Zafar N."/>
            <person name="Zhou L."/>
            <person name="Kuske C.R."/>
        </authorList>
    </citation>
    <scope>NUCLEOTIDE SEQUENCE [LARGE SCALE GENOMIC DNA]</scope>
    <source>
        <strain evidence="8 9">Ellin345</strain>
    </source>
</reference>
<keyword evidence="6 7" id="KW-0472">Membrane</keyword>
<gene>
    <name evidence="8" type="ordered locus">Acid345_3036</name>
</gene>
<feature type="transmembrane region" description="Helical" evidence="7">
    <location>
        <begin position="369"/>
        <end position="390"/>
    </location>
</feature>
<keyword evidence="5 7" id="KW-1133">Transmembrane helix</keyword>
<keyword evidence="3" id="KW-1003">Cell membrane</keyword>
<feature type="transmembrane region" description="Helical" evidence="7">
    <location>
        <begin position="249"/>
        <end position="270"/>
    </location>
</feature>
<evidence type="ECO:0000256" key="5">
    <source>
        <dbReference type="ARBA" id="ARBA00022989"/>
    </source>
</evidence>
<feature type="transmembrane region" description="Helical" evidence="7">
    <location>
        <begin position="143"/>
        <end position="161"/>
    </location>
</feature>
<dbReference type="KEGG" id="aba:Acid345_3036"/>
<evidence type="ECO:0000256" key="6">
    <source>
        <dbReference type="ARBA" id="ARBA00023136"/>
    </source>
</evidence>
<dbReference type="RefSeq" id="WP_011523838.1">
    <property type="nucleotide sequence ID" value="NC_008009.1"/>
</dbReference>
<protein>
    <submittedName>
        <fullName evidence="8">Amino acid/polyamine/organocation transporter, APC superfamily</fullName>
    </submittedName>
</protein>
<dbReference type="AlphaFoldDB" id="Q1IM63"/>
<proteinExistence type="predicted"/>
<dbReference type="eggNOG" id="COG0531">
    <property type="taxonomic scope" value="Bacteria"/>
</dbReference>
<evidence type="ECO:0000313" key="8">
    <source>
        <dbReference type="EMBL" id="ABF42037.1"/>
    </source>
</evidence>
<dbReference type="GO" id="GO:0022857">
    <property type="term" value="F:transmembrane transporter activity"/>
    <property type="evidence" value="ECO:0007669"/>
    <property type="project" value="InterPro"/>
</dbReference>
<evidence type="ECO:0000256" key="2">
    <source>
        <dbReference type="ARBA" id="ARBA00022448"/>
    </source>
</evidence>
<dbReference type="OrthoDB" id="1806975at2"/>
<evidence type="ECO:0000256" key="4">
    <source>
        <dbReference type="ARBA" id="ARBA00022692"/>
    </source>
</evidence>
<dbReference type="InterPro" id="IPR044566">
    <property type="entry name" value="RMV1-like"/>
</dbReference>
<feature type="transmembrane region" description="Helical" evidence="7">
    <location>
        <begin position="56"/>
        <end position="78"/>
    </location>
</feature>
<feature type="transmembrane region" description="Helical" evidence="7">
    <location>
        <begin position="173"/>
        <end position="191"/>
    </location>
</feature>
<dbReference type="InterPro" id="IPR002293">
    <property type="entry name" value="AA/rel_permease1"/>
</dbReference>
<evidence type="ECO:0000256" key="1">
    <source>
        <dbReference type="ARBA" id="ARBA00004651"/>
    </source>
</evidence>
<comment type="subcellular location">
    <subcellularLocation>
        <location evidence="1">Cell membrane</location>
        <topology evidence="1">Multi-pass membrane protein</topology>
    </subcellularLocation>
</comment>
<dbReference type="GO" id="GO:0005886">
    <property type="term" value="C:plasma membrane"/>
    <property type="evidence" value="ECO:0007669"/>
    <property type="project" value="UniProtKB-SubCell"/>
</dbReference>
<evidence type="ECO:0000313" key="9">
    <source>
        <dbReference type="Proteomes" id="UP000002432"/>
    </source>
</evidence>
<keyword evidence="9" id="KW-1185">Reference proteome</keyword>
<feature type="transmembrane region" description="Helical" evidence="7">
    <location>
        <begin position="211"/>
        <end position="229"/>
    </location>
</feature>
<sequence>MTTASSPMSASPAPIDPHHLPSEKRIHLLALAAIIFFTTCGGAFGLEPLIGAVGPALSLVFILVTPLLWSLPTALMVAELTAMMPEEGGFYVWIRETFGSLWAVQQACWTMTISVIWLAMYPILFVGYLGFLIPEIAAPAHPFLRWGITGLMIASGLLLNLRGSHTVGGAAQIVTSIVLGTFVVMLITWLARLHNPRLIPGILHRDIRTPHPGALLLGISFTVFNYSSWDSVSTYAGEVDQPQRNYPRAIIYALALTVLCYLIPVAAGITVTTDANIWSSDQGWPVIARLIGGTWLGTLMAGAGLASIWGLFNGQLLYVSRLPYALARDGWLPKIFAKTSTDTAPPRAALFAFCGITALFTAFSLGSLAIIQCVLYCAALTLDFLALFMLRIRRPHAERSFSVPGGWLGIAYVCVSPFIFALFVLYAGLRDWRAYPGQLLVIPLVTAAGLCLYYSRRTRASAGS</sequence>
<feature type="transmembrane region" description="Helical" evidence="7">
    <location>
        <begin position="290"/>
        <end position="312"/>
    </location>
</feature>
<dbReference type="Gene3D" id="1.20.1740.10">
    <property type="entry name" value="Amino acid/polyamine transporter I"/>
    <property type="match status" value="1"/>
</dbReference>
<feature type="transmembrane region" description="Helical" evidence="7">
    <location>
        <begin position="344"/>
        <end position="363"/>
    </location>
</feature>